<sequence length="512" mass="59408">MENLRTQTHYCKFRVAETWRFNGAKNSSIFFSKTLFTKPSTKFTTKNCISSVQPSLPVAISDNNSTKHITLLVEAYHEHKRLNTLLEKLEKKDSSPSQILREDGDWCKNHFWAVIRFLKNASRSNEILQVFDMWKNIEKSRINEFNYDKIICLLCEEAMMKDAVFTLQEMKTQGLRPSLETYNPIIHGFANDGKFDDAAFFLNEMKEINLKPDTDTYDGLLQAYGKFKMYDEIGMCVKKMELEGCSPDQITYNLLIKEYSRGGLLQKMEKVYQRMLSKRMHLKTSTLVAMLEAYAGFGIVEKMEKVYKRILNTKTPLKDDLIRQLAKVYIENYMFSRLEDLGLDLSSTYGGTDFVWCLRLLSYACILSRKGMNIIIREMQEENVLWNVTVANTIMLAYLKMKDFKHLRILLSQLPARCVKPDIVTIGILFDANRIGFDGNGTLETWRRMGYLYSEVEMKTDPLVLNAFGKGHFLKNIEEAYSSLEPEERASKTWTYHSLIAVMSRQLEGRVS</sequence>
<evidence type="ECO:0000256" key="2">
    <source>
        <dbReference type="PROSITE-ProRule" id="PRU00708"/>
    </source>
</evidence>
<dbReference type="PANTHER" id="PTHR47493:SF3">
    <property type="entry name" value="PENTACOTRIPEPTIDE-REPEAT REGION OF PRORP DOMAIN-CONTAINING PROTEIN"/>
    <property type="match status" value="1"/>
</dbReference>
<evidence type="ECO:0000313" key="4">
    <source>
        <dbReference type="Proteomes" id="UP001163823"/>
    </source>
</evidence>
<name>A0AAD7LFL0_QUISA</name>
<dbReference type="PROSITE" id="PS51375">
    <property type="entry name" value="PPR"/>
    <property type="match status" value="4"/>
</dbReference>
<dbReference type="AlphaFoldDB" id="A0AAD7LFL0"/>
<dbReference type="Pfam" id="PF01535">
    <property type="entry name" value="PPR"/>
    <property type="match status" value="1"/>
</dbReference>
<feature type="repeat" description="PPR" evidence="2">
    <location>
        <begin position="213"/>
        <end position="247"/>
    </location>
</feature>
<keyword evidence="4" id="KW-1185">Reference proteome</keyword>
<reference evidence="3" key="1">
    <citation type="journal article" date="2023" name="Science">
        <title>Elucidation of the pathway for biosynthesis of saponin adjuvants from the soapbark tree.</title>
        <authorList>
            <person name="Reed J."/>
            <person name="Orme A."/>
            <person name="El-Demerdash A."/>
            <person name="Owen C."/>
            <person name="Martin L.B.B."/>
            <person name="Misra R.C."/>
            <person name="Kikuchi S."/>
            <person name="Rejzek M."/>
            <person name="Martin A.C."/>
            <person name="Harkess A."/>
            <person name="Leebens-Mack J."/>
            <person name="Louveau T."/>
            <person name="Stephenson M.J."/>
            <person name="Osbourn A."/>
        </authorList>
    </citation>
    <scope>NUCLEOTIDE SEQUENCE</scope>
    <source>
        <strain evidence="3">S10</strain>
    </source>
</reference>
<dbReference type="KEGG" id="qsa:O6P43_023602"/>
<proteinExistence type="predicted"/>
<dbReference type="Gene3D" id="1.25.40.10">
    <property type="entry name" value="Tetratricopeptide repeat domain"/>
    <property type="match status" value="3"/>
</dbReference>
<dbReference type="NCBIfam" id="TIGR00756">
    <property type="entry name" value="PPR"/>
    <property type="match status" value="3"/>
</dbReference>
<dbReference type="InterPro" id="IPR011990">
    <property type="entry name" value="TPR-like_helical_dom_sf"/>
</dbReference>
<evidence type="ECO:0000313" key="3">
    <source>
        <dbReference type="EMBL" id="KAJ7957279.1"/>
    </source>
</evidence>
<comment type="caution">
    <text evidence="3">The sequence shown here is derived from an EMBL/GenBank/DDBJ whole genome shotgun (WGS) entry which is preliminary data.</text>
</comment>
<gene>
    <name evidence="3" type="ORF">O6P43_023602</name>
</gene>
<feature type="repeat" description="PPR" evidence="2">
    <location>
        <begin position="248"/>
        <end position="282"/>
    </location>
</feature>
<feature type="repeat" description="PPR" evidence="2">
    <location>
        <begin position="143"/>
        <end position="177"/>
    </location>
</feature>
<accession>A0AAD7LFL0</accession>
<dbReference type="Pfam" id="PF13812">
    <property type="entry name" value="PPR_3"/>
    <property type="match status" value="1"/>
</dbReference>
<keyword evidence="1" id="KW-0677">Repeat</keyword>
<evidence type="ECO:0000256" key="1">
    <source>
        <dbReference type="ARBA" id="ARBA00022737"/>
    </source>
</evidence>
<organism evidence="3 4">
    <name type="scientific">Quillaja saponaria</name>
    <name type="common">Soap bark tree</name>
    <dbReference type="NCBI Taxonomy" id="32244"/>
    <lineage>
        <taxon>Eukaryota</taxon>
        <taxon>Viridiplantae</taxon>
        <taxon>Streptophyta</taxon>
        <taxon>Embryophyta</taxon>
        <taxon>Tracheophyta</taxon>
        <taxon>Spermatophyta</taxon>
        <taxon>Magnoliopsida</taxon>
        <taxon>eudicotyledons</taxon>
        <taxon>Gunneridae</taxon>
        <taxon>Pentapetalae</taxon>
        <taxon>rosids</taxon>
        <taxon>fabids</taxon>
        <taxon>Fabales</taxon>
        <taxon>Quillajaceae</taxon>
        <taxon>Quillaja</taxon>
    </lineage>
</organism>
<protein>
    <submittedName>
        <fullName evidence="3">Pentatricopeptide repeat-containing protein</fullName>
    </submittedName>
</protein>
<dbReference type="Proteomes" id="UP001163823">
    <property type="component" value="Chromosome 9"/>
</dbReference>
<dbReference type="PANTHER" id="PTHR47493">
    <property type="entry name" value="OS08G0520200 PROTEIN"/>
    <property type="match status" value="1"/>
</dbReference>
<dbReference type="InterPro" id="IPR002885">
    <property type="entry name" value="PPR_rpt"/>
</dbReference>
<dbReference type="EMBL" id="JARAOO010000009">
    <property type="protein sequence ID" value="KAJ7957279.1"/>
    <property type="molecule type" value="Genomic_DNA"/>
</dbReference>
<feature type="repeat" description="PPR" evidence="2">
    <location>
        <begin position="178"/>
        <end position="212"/>
    </location>
</feature>